<sequence>MLESDEYKDVVKRDIVEAKRLNITRGRFLSALNSIWEEEKYQKPELMELSKEGDSCTIGTCSI</sequence>
<proteinExistence type="predicted"/>
<dbReference type="Proteomes" id="UP000261905">
    <property type="component" value="Unassembled WGS sequence"/>
</dbReference>
<gene>
    <name evidence="1" type="ORF">DX130_13825</name>
</gene>
<dbReference type="EMBL" id="QUBQ01000002">
    <property type="protein sequence ID" value="REK74745.1"/>
    <property type="molecule type" value="Genomic_DNA"/>
</dbReference>
<keyword evidence="2" id="KW-1185">Reference proteome</keyword>
<evidence type="ECO:0000313" key="2">
    <source>
        <dbReference type="Proteomes" id="UP000261905"/>
    </source>
</evidence>
<comment type="caution">
    <text evidence="1">The sequence shown here is derived from an EMBL/GenBank/DDBJ whole genome shotgun (WGS) entry which is preliminary data.</text>
</comment>
<dbReference type="AlphaFoldDB" id="A0A371PFU2"/>
<name>A0A371PFU2_9BACL</name>
<accession>A0A371PFU2</accession>
<organism evidence="1 2">
    <name type="scientific">Paenibacillus paeoniae</name>
    <dbReference type="NCBI Taxonomy" id="2292705"/>
    <lineage>
        <taxon>Bacteria</taxon>
        <taxon>Bacillati</taxon>
        <taxon>Bacillota</taxon>
        <taxon>Bacilli</taxon>
        <taxon>Bacillales</taxon>
        <taxon>Paenibacillaceae</taxon>
        <taxon>Paenibacillus</taxon>
    </lineage>
</organism>
<protein>
    <submittedName>
        <fullName evidence="1">Uncharacterized protein</fullName>
    </submittedName>
</protein>
<reference evidence="1 2" key="1">
    <citation type="submission" date="2018-08" db="EMBL/GenBank/DDBJ databases">
        <title>Paenibacillus sp. M4BSY-1, whole genome shotgun sequence.</title>
        <authorList>
            <person name="Tuo L."/>
        </authorList>
    </citation>
    <scope>NUCLEOTIDE SEQUENCE [LARGE SCALE GENOMIC DNA]</scope>
    <source>
        <strain evidence="1 2">M4BSY-1</strain>
    </source>
</reference>
<evidence type="ECO:0000313" key="1">
    <source>
        <dbReference type="EMBL" id="REK74745.1"/>
    </source>
</evidence>